<name>A0AA36D7B0_9BILA</name>
<organism evidence="12 13">
    <name type="scientific">Mesorhabditis spiculigera</name>
    <dbReference type="NCBI Taxonomy" id="96644"/>
    <lineage>
        <taxon>Eukaryota</taxon>
        <taxon>Metazoa</taxon>
        <taxon>Ecdysozoa</taxon>
        <taxon>Nematoda</taxon>
        <taxon>Chromadorea</taxon>
        <taxon>Rhabditida</taxon>
        <taxon>Rhabditina</taxon>
        <taxon>Rhabditomorpha</taxon>
        <taxon>Rhabditoidea</taxon>
        <taxon>Rhabditidae</taxon>
        <taxon>Mesorhabditinae</taxon>
        <taxon>Mesorhabditis</taxon>
    </lineage>
</organism>
<feature type="region of interest" description="Disordered" evidence="9">
    <location>
        <begin position="583"/>
        <end position="633"/>
    </location>
</feature>
<proteinExistence type="inferred from homology"/>
<evidence type="ECO:0000256" key="7">
    <source>
        <dbReference type="ARBA" id="ARBA00023303"/>
    </source>
</evidence>
<dbReference type="Proteomes" id="UP001177023">
    <property type="component" value="Unassembled WGS sequence"/>
</dbReference>
<dbReference type="PRINTS" id="PR01333">
    <property type="entry name" value="2POREKCHANEL"/>
</dbReference>
<dbReference type="PANTHER" id="PTHR11003">
    <property type="entry name" value="POTASSIUM CHANNEL, SUBFAMILY K"/>
    <property type="match status" value="1"/>
</dbReference>
<keyword evidence="7 8" id="KW-0407">Ion channel</keyword>
<feature type="transmembrane region" description="Helical" evidence="10">
    <location>
        <begin position="153"/>
        <end position="174"/>
    </location>
</feature>
<dbReference type="SUPFAM" id="SSF81324">
    <property type="entry name" value="Voltage-gated potassium channels"/>
    <property type="match status" value="2"/>
</dbReference>
<evidence type="ECO:0000256" key="1">
    <source>
        <dbReference type="ARBA" id="ARBA00004141"/>
    </source>
</evidence>
<comment type="similarity">
    <text evidence="8">Belongs to the two pore domain potassium channel (TC 1.A.1.8) family.</text>
</comment>
<feature type="compositionally biased region" description="Basic and acidic residues" evidence="9">
    <location>
        <begin position="246"/>
        <end position="261"/>
    </location>
</feature>
<feature type="compositionally biased region" description="Acidic residues" evidence="9">
    <location>
        <begin position="583"/>
        <end position="603"/>
    </location>
</feature>
<keyword evidence="5 8" id="KW-0406">Ion transport</keyword>
<feature type="compositionally biased region" description="Basic and acidic residues" evidence="9">
    <location>
        <begin position="604"/>
        <end position="614"/>
    </location>
</feature>
<evidence type="ECO:0000313" key="13">
    <source>
        <dbReference type="Proteomes" id="UP001177023"/>
    </source>
</evidence>
<evidence type="ECO:0000256" key="8">
    <source>
        <dbReference type="RuleBase" id="RU003857"/>
    </source>
</evidence>
<keyword evidence="3 8" id="KW-0812">Transmembrane</keyword>
<evidence type="ECO:0000256" key="3">
    <source>
        <dbReference type="ARBA" id="ARBA00022692"/>
    </source>
</evidence>
<feature type="region of interest" description="Disordered" evidence="9">
    <location>
        <begin position="374"/>
        <end position="472"/>
    </location>
</feature>
<feature type="transmembrane region" description="Helical" evidence="10">
    <location>
        <begin position="476"/>
        <end position="501"/>
    </location>
</feature>
<dbReference type="GO" id="GO:0022841">
    <property type="term" value="F:potassium ion leak channel activity"/>
    <property type="evidence" value="ECO:0007669"/>
    <property type="project" value="TreeGrafter"/>
</dbReference>
<dbReference type="GO" id="GO:0030322">
    <property type="term" value="P:stabilization of membrane potential"/>
    <property type="evidence" value="ECO:0007669"/>
    <property type="project" value="TreeGrafter"/>
</dbReference>
<reference evidence="12" key="1">
    <citation type="submission" date="2023-06" db="EMBL/GenBank/DDBJ databases">
        <authorList>
            <person name="Delattre M."/>
        </authorList>
    </citation>
    <scope>NUCLEOTIDE SEQUENCE</scope>
    <source>
        <strain evidence="12">AF72</strain>
    </source>
</reference>
<sequence length="633" mass="72671">MRDEVRSCCLRTKTALKKIITFIVSHVGLCVLVGLYAIGGAFMFREIEYPYEKTFQGHIKNKTREVVEDLYDYVKAQDVIEEAAVKAKMFDLLKHFERNLTNAVNYEGYDDSDEHRTTQKFQWTFSGALLYSITVFTTIGYGHICPKTVQGRVLTIFYSMLGIPLMLLCLANIAESLASVFTYIYFKVCCAYCRWQKNRRRIRRAALSFRYHPNAAINVKRAQSSRSAQRYNTVKRHTSLNRPRRPLSDTKSVRSFDRRYDTQPSGQMQKSNTAVNIDLIELEERRLRRPHKGRHAVSESPARQIRGGIVVRGREGDGVLDLKDFTQGPLADLTRQSSDRARVPGGSFRRRLREEQHGTVPNVIISRDDEQKINSDVEKEETSAQLSFSDDDLHYDPDRDRPKRVHGRDPLRELQRDAYIASKQNSLDTNSGRGYRLRDELDEGKSYRSQRSDQRSDELSLHSTRRQPYEQEEERMPVTVGICIVTAFNVGGAILFAAWEGWSIFDGAYYCFITLSTIGFGDIVPGQSVDDDAQEKLLGCALYLLFGMALIAMCFKLMQDDVVQKARWLGQKVGILVKEELTDSESDLDDDDILEEDDEDDVLSEEKTDQDKRTISSGSSKARDEEQRRPRRR</sequence>
<keyword evidence="4 10" id="KW-1133">Transmembrane helix</keyword>
<feature type="transmembrane region" description="Helical" evidence="10">
    <location>
        <begin position="180"/>
        <end position="195"/>
    </location>
</feature>
<evidence type="ECO:0000256" key="4">
    <source>
        <dbReference type="ARBA" id="ARBA00022989"/>
    </source>
</evidence>
<feature type="compositionally biased region" description="Basic and acidic residues" evidence="9">
    <location>
        <begin position="621"/>
        <end position="633"/>
    </location>
</feature>
<dbReference type="GO" id="GO:0015271">
    <property type="term" value="F:outward rectifier potassium channel activity"/>
    <property type="evidence" value="ECO:0007669"/>
    <property type="project" value="TreeGrafter"/>
</dbReference>
<evidence type="ECO:0000259" key="11">
    <source>
        <dbReference type="Pfam" id="PF07885"/>
    </source>
</evidence>
<dbReference type="PANTHER" id="PTHR11003:SF337">
    <property type="entry name" value="POTASSIUM CHANNEL DOMAIN-CONTAINING PROTEIN"/>
    <property type="match status" value="1"/>
</dbReference>
<feature type="non-terminal residue" evidence="12">
    <location>
        <position position="1"/>
    </location>
</feature>
<feature type="compositionally biased region" description="Basic and acidic residues" evidence="9">
    <location>
        <begin position="436"/>
        <end position="460"/>
    </location>
</feature>
<dbReference type="InterPro" id="IPR013099">
    <property type="entry name" value="K_chnl_dom"/>
</dbReference>
<evidence type="ECO:0000256" key="10">
    <source>
        <dbReference type="SAM" id="Phobius"/>
    </source>
</evidence>
<feature type="region of interest" description="Disordered" evidence="9">
    <location>
        <begin position="330"/>
        <end position="362"/>
    </location>
</feature>
<evidence type="ECO:0000313" key="12">
    <source>
        <dbReference type="EMBL" id="CAJ0581124.1"/>
    </source>
</evidence>
<dbReference type="InterPro" id="IPR003280">
    <property type="entry name" value="2pore_dom_K_chnl"/>
</dbReference>
<accession>A0AA36D7B0</accession>
<dbReference type="EMBL" id="CATQJA010002662">
    <property type="protein sequence ID" value="CAJ0581124.1"/>
    <property type="molecule type" value="Genomic_DNA"/>
</dbReference>
<evidence type="ECO:0000256" key="2">
    <source>
        <dbReference type="ARBA" id="ARBA00022448"/>
    </source>
</evidence>
<feature type="transmembrane region" description="Helical" evidence="10">
    <location>
        <begin position="20"/>
        <end position="44"/>
    </location>
</feature>
<keyword evidence="13" id="KW-1185">Reference proteome</keyword>
<gene>
    <name evidence="12" type="ORF">MSPICULIGERA_LOCUS19291</name>
</gene>
<comment type="subcellular location">
    <subcellularLocation>
        <location evidence="1">Membrane</location>
        <topology evidence="1">Multi-pass membrane protein</topology>
    </subcellularLocation>
</comment>
<comment type="caution">
    <text evidence="12">The sequence shown here is derived from an EMBL/GenBank/DDBJ whole genome shotgun (WGS) entry which is preliminary data.</text>
</comment>
<evidence type="ECO:0000256" key="9">
    <source>
        <dbReference type="SAM" id="MobiDB-lite"/>
    </source>
</evidence>
<keyword evidence="6 10" id="KW-0472">Membrane</keyword>
<evidence type="ECO:0000256" key="6">
    <source>
        <dbReference type="ARBA" id="ARBA00023136"/>
    </source>
</evidence>
<feature type="domain" description="Potassium channel" evidence="11">
    <location>
        <begin position="484"/>
        <end position="560"/>
    </location>
</feature>
<feature type="compositionally biased region" description="Basic and acidic residues" evidence="9">
    <location>
        <begin position="391"/>
        <end position="416"/>
    </location>
</feature>
<protein>
    <recommendedName>
        <fullName evidence="11">Potassium channel domain-containing protein</fullName>
    </recommendedName>
</protein>
<keyword evidence="2 8" id="KW-0813">Transport</keyword>
<feature type="transmembrane region" description="Helical" evidence="10">
    <location>
        <begin position="121"/>
        <end position="141"/>
    </location>
</feature>
<evidence type="ECO:0000256" key="5">
    <source>
        <dbReference type="ARBA" id="ARBA00023065"/>
    </source>
</evidence>
<dbReference type="Pfam" id="PF07885">
    <property type="entry name" value="Ion_trans_2"/>
    <property type="match status" value="2"/>
</dbReference>
<dbReference type="Gene3D" id="1.10.287.70">
    <property type="match status" value="2"/>
</dbReference>
<feature type="region of interest" description="Disordered" evidence="9">
    <location>
        <begin position="225"/>
        <end position="268"/>
    </location>
</feature>
<dbReference type="FunFam" id="1.10.287.70:FF:000265">
    <property type="entry name" value="TWiK family of potassium channels"/>
    <property type="match status" value="1"/>
</dbReference>
<feature type="domain" description="Potassium channel" evidence="11">
    <location>
        <begin position="120"/>
        <end position="177"/>
    </location>
</feature>
<feature type="compositionally biased region" description="Basic residues" evidence="9">
    <location>
        <begin position="233"/>
        <end position="245"/>
    </location>
</feature>
<feature type="compositionally biased region" description="Polar residues" evidence="9">
    <location>
        <begin position="422"/>
        <end position="432"/>
    </location>
</feature>
<dbReference type="GO" id="GO:0005886">
    <property type="term" value="C:plasma membrane"/>
    <property type="evidence" value="ECO:0007669"/>
    <property type="project" value="TreeGrafter"/>
</dbReference>
<feature type="transmembrane region" description="Helical" evidence="10">
    <location>
        <begin position="537"/>
        <end position="558"/>
    </location>
</feature>
<dbReference type="AlphaFoldDB" id="A0AA36D7B0"/>